<proteinExistence type="predicted"/>
<feature type="transmembrane region" description="Helical" evidence="1">
    <location>
        <begin position="63"/>
        <end position="85"/>
    </location>
</feature>
<dbReference type="PANTHER" id="PTHR38454">
    <property type="entry name" value="INTEGRAL MEMBRANE PROTEIN-RELATED"/>
    <property type="match status" value="1"/>
</dbReference>
<name>C2E565_LACJH</name>
<dbReference type="PANTHER" id="PTHR38454:SF1">
    <property type="entry name" value="INTEGRAL MEMBRANE PROTEIN"/>
    <property type="match status" value="1"/>
</dbReference>
<comment type="caution">
    <text evidence="2">The sequence shown here is derived from an EMBL/GenBank/DDBJ whole genome shotgun (WGS) entry which is preliminary data.</text>
</comment>
<evidence type="ECO:0000256" key="1">
    <source>
        <dbReference type="SAM" id="Phobius"/>
    </source>
</evidence>
<feature type="transmembrane region" description="Helical" evidence="1">
    <location>
        <begin position="14"/>
        <end position="33"/>
    </location>
</feature>
<keyword evidence="1" id="KW-0472">Membrane</keyword>
<evidence type="ECO:0000313" key="3">
    <source>
        <dbReference type="Proteomes" id="UP000003491"/>
    </source>
</evidence>
<dbReference type="Proteomes" id="UP000003491">
    <property type="component" value="Unassembled WGS sequence"/>
</dbReference>
<feature type="transmembrane region" description="Helical" evidence="1">
    <location>
        <begin position="134"/>
        <end position="154"/>
    </location>
</feature>
<feature type="non-terminal residue" evidence="2">
    <location>
        <position position="176"/>
    </location>
</feature>
<gene>
    <name evidence="2" type="ORF">HMPREF0528_0889</name>
</gene>
<sequence length="176" mass="20005">MIINKVKTYFKNKYLYWLSFLLPTCIFASYFLYRGQEILTVDLGQQYIDFLSFYKNNLLSNPLNFIFTFSNGLGSSFIGTSAYYLNSPFNLLLLLFSSSSLPIAILLIISLKVGAIGLSSFFYFQKFFKGDNKIFALAASLAFALSGFVVSYNLNLMWLDSLILLPLLLDAIDKLF</sequence>
<keyword evidence="1" id="KW-1133">Transmembrane helix</keyword>
<dbReference type="AlphaFoldDB" id="C2E565"/>
<dbReference type="EMBL" id="ACGR01000032">
    <property type="protein sequence ID" value="EEJ59940.1"/>
    <property type="molecule type" value="Genomic_DNA"/>
</dbReference>
<dbReference type="InterPro" id="IPR018580">
    <property type="entry name" value="Uncharacterised_YfhO"/>
</dbReference>
<evidence type="ECO:0000313" key="2">
    <source>
        <dbReference type="EMBL" id="EEJ59940.1"/>
    </source>
</evidence>
<organism evidence="2 3">
    <name type="scientific">Lactobacillus johnsonii ATCC 33200</name>
    <dbReference type="NCBI Taxonomy" id="525330"/>
    <lineage>
        <taxon>Bacteria</taxon>
        <taxon>Bacillati</taxon>
        <taxon>Bacillota</taxon>
        <taxon>Bacilli</taxon>
        <taxon>Lactobacillales</taxon>
        <taxon>Lactobacillaceae</taxon>
        <taxon>Lactobacillus</taxon>
    </lineage>
</organism>
<dbReference type="HOGENOM" id="CLU_102111_0_0_9"/>
<feature type="transmembrane region" description="Helical" evidence="1">
    <location>
        <begin position="91"/>
        <end position="122"/>
    </location>
</feature>
<accession>C2E565</accession>
<dbReference type="RefSeq" id="WP_004893745.1">
    <property type="nucleotide sequence ID" value="NZ_GG670120.1"/>
</dbReference>
<evidence type="ECO:0008006" key="4">
    <source>
        <dbReference type="Google" id="ProtNLM"/>
    </source>
</evidence>
<dbReference type="Pfam" id="PF09586">
    <property type="entry name" value="YfhO"/>
    <property type="match status" value="1"/>
</dbReference>
<protein>
    <recommendedName>
        <fullName evidence="4">Integral membrane protein</fullName>
    </recommendedName>
</protein>
<keyword evidence="1" id="KW-0812">Transmembrane</keyword>
<reference evidence="2 3" key="1">
    <citation type="submission" date="2009-01" db="EMBL/GenBank/DDBJ databases">
        <authorList>
            <person name="Qin X."/>
            <person name="Bachman B."/>
            <person name="Battles P."/>
            <person name="Bell A."/>
            <person name="Bess C."/>
            <person name="Bickham C."/>
            <person name="Chaboub L."/>
            <person name="Chen D."/>
            <person name="Coyle M."/>
            <person name="Deiros D.R."/>
            <person name="Dinh H."/>
            <person name="Forbes L."/>
            <person name="Fowler G."/>
            <person name="Francisco L."/>
            <person name="Fu Q."/>
            <person name="Gubbala S."/>
            <person name="Hale W."/>
            <person name="Han Y."/>
            <person name="Hemphill L."/>
            <person name="Highlander S.K."/>
            <person name="Hirani K."/>
            <person name="Hogues M."/>
            <person name="Jackson L."/>
            <person name="Jakkamsetti A."/>
            <person name="Javaid M."/>
            <person name="Jiang H."/>
            <person name="Korchina V."/>
            <person name="Kovar C."/>
            <person name="Lara F."/>
            <person name="Lee S."/>
            <person name="Mata R."/>
            <person name="Mathew T."/>
            <person name="Moen C."/>
            <person name="Morales K."/>
            <person name="Munidasa M."/>
            <person name="Nazareth L."/>
            <person name="Ngo R."/>
            <person name="Nguyen L."/>
            <person name="Okwuonu G."/>
            <person name="Ongeri F."/>
            <person name="Patil S."/>
            <person name="Petrosino J."/>
            <person name="Pham C."/>
            <person name="Pham P."/>
            <person name="Pu L.-L."/>
            <person name="Puazo M."/>
            <person name="Raj R."/>
            <person name="Reid J."/>
            <person name="Rouhana J."/>
            <person name="Saada N."/>
            <person name="Shang Y."/>
            <person name="Simmons D."/>
            <person name="Thornton R."/>
            <person name="Warren J."/>
            <person name="Weissenberger G."/>
            <person name="Zhang J."/>
            <person name="Zhang L."/>
            <person name="Zhou C."/>
            <person name="Zhu D."/>
            <person name="Muzny D."/>
            <person name="Worley K."/>
            <person name="Gibbs R."/>
        </authorList>
    </citation>
    <scope>NUCLEOTIDE SEQUENCE [LARGE SCALE GENOMIC DNA]</scope>
    <source>
        <strain evidence="2 3">ATCC 33200</strain>
    </source>
</reference>